<accession>A0A9Q0BBR6</accession>
<dbReference type="GeneID" id="75829847"/>
<comment type="caution">
    <text evidence="1">The sequence shown here is derived from an EMBL/GenBank/DDBJ whole genome shotgun (WGS) entry which is preliminary data.</text>
</comment>
<protein>
    <submittedName>
        <fullName evidence="1">Vacuolar membrane-associated protein iml1</fullName>
    </submittedName>
</protein>
<dbReference type="Proteomes" id="UP001055219">
    <property type="component" value="Unassembled WGS sequence"/>
</dbReference>
<reference evidence="1" key="2">
    <citation type="submission" date="2022-07" db="EMBL/GenBank/DDBJ databases">
        <authorList>
            <person name="Goncalves M.F.M."/>
            <person name="Hilario S."/>
            <person name="Van De Peer Y."/>
            <person name="Esteves A.C."/>
            <person name="Alves A."/>
        </authorList>
    </citation>
    <scope>NUCLEOTIDE SEQUENCE</scope>
    <source>
        <strain evidence="1">MUM 19.33</strain>
    </source>
</reference>
<evidence type="ECO:0000313" key="2">
    <source>
        <dbReference type="Proteomes" id="UP001055219"/>
    </source>
</evidence>
<dbReference type="OrthoDB" id="39497at2759"/>
<organism evidence="1 2">
    <name type="scientific">Emericellopsis cladophorae</name>
    <dbReference type="NCBI Taxonomy" id="2686198"/>
    <lineage>
        <taxon>Eukaryota</taxon>
        <taxon>Fungi</taxon>
        <taxon>Dikarya</taxon>
        <taxon>Ascomycota</taxon>
        <taxon>Pezizomycotina</taxon>
        <taxon>Sordariomycetes</taxon>
        <taxon>Hypocreomycetidae</taxon>
        <taxon>Hypocreales</taxon>
        <taxon>Bionectriaceae</taxon>
        <taxon>Emericellopsis</taxon>
    </lineage>
</organism>
<evidence type="ECO:0000313" key="1">
    <source>
        <dbReference type="EMBL" id="KAI6778339.1"/>
    </source>
</evidence>
<gene>
    <name evidence="1" type="ORF">J7T54_003346</name>
</gene>
<sequence>MSNSLTRLIDSMASLGQNDEWCYAFPQWLHVSYWTGNSDEALCYAGIALSVSNNVAKDSSDDFTMRCRMYDLQMRSLPETNGIETAPLLMDPNFLSSIQDLGSSWKARHNGIDEVVYIPNRHVRDSLFDHVHGFQKFEPDRLVDPGETTI</sequence>
<dbReference type="EMBL" id="JAGIXG020000072">
    <property type="protein sequence ID" value="KAI6778339.1"/>
    <property type="molecule type" value="Genomic_DNA"/>
</dbReference>
<dbReference type="RefSeq" id="XP_051359195.1">
    <property type="nucleotide sequence ID" value="XM_051509843.1"/>
</dbReference>
<keyword evidence="2" id="KW-1185">Reference proteome</keyword>
<proteinExistence type="predicted"/>
<name>A0A9Q0BBR6_9HYPO</name>
<dbReference type="AlphaFoldDB" id="A0A9Q0BBR6"/>
<reference evidence="1" key="1">
    <citation type="journal article" date="2021" name="J Fungi (Basel)">
        <title>Genomic and Metabolomic Analyses of the Marine Fungus Emericellopsis cladophorae: Insights into Saltwater Adaptability Mechanisms and Its Biosynthetic Potential.</title>
        <authorList>
            <person name="Goncalves M.F.M."/>
            <person name="Hilario S."/>
            <person name="Van de Peer Y."/>
            <person name="Esteves A.C."/>
            <person name="Alves A."/>
        </authorList>
    </citation>
    <scope>NUCLEOTIDE SEQUENCE</scope>
    <source>
        <strain evidence="1">MUM 19.33</strain>
    </source>
</reference>